<dbReference type="PROSITE" id="PS50097">
    <property type="entry name" value="BTB"/>
    <property type="match status" value="1"/>
</dbReference>
<evidence type="ECO:0000256" key="3">
    <source>
        <dbReference type="PROSITE-ProRule" id="PRU00982"/>
    </source>
</evidence>
<keyword evidence="2" id="KW-0833">Ubl conjugation pathway</keyword>
<dbReference type="InterPro" id="IPR043454">
    <property type="entry name" value="NPH3/RPT2-like"/>
</dbReference>
<dbReference type="EMBL" id="KM110949">
    <property type="protein sequence ID" value="AII30306.1"/>
    <property type="molecule type" value="Genomic_DNA"/>
</dbReference>
<dbReference type="GO" id="GO:0016567">
    <property type="term" value="P:protein ubiquitination"/>
    <property type="evidence" value="ECO:0007669"/>
    <property type="project" value="UniProtKB-UniPathway"/>
</dbReference>
<feature type="domain" description="BTB" evidence="5">
    <location>
        <begin position="52"/>
        <end position="122"/>
    </location>
</feature>
<comment type="pathway">
    <text evidence="1">Protein modification; protein ubiquitination.</text>
</comment>
<protein>
    <submittedName>
        <fullName evidence="7">Phototropic-responsive NPH3 family protein</fullName>
    </submittedName>
</protein>
<feature type="compositionally biased region" description="Polar residues" evidence="4">
    <location>
        <begin position="1"/>
        <end position="11"/>
    </location>
</feature>
<evidence type="ECO:0000259" key="6">
    <source>
        <dbReference type="PROSITE" id="PS51649"/>
    </source>
</evidence>
<comment type="similarity">
    <text evidence="3">Belongs to the NPH3 family.</text>
</comment>
<sequence>MNSGSARQQKSSGDDTDPICNKSIIVPERVVAFANSFERKDRFWYVKSQIPTDLSIQVDDITFKAHKFPLISKCGYISSIELQPSASEDGYHHLKLENFPGGAETFETTLKFCYNLPLDLTPLNVAPLRCASEYLYMTEEFEDRNLISKTESFITFVVLSSWKDTLTVLRSCANLSSWAENLQIVRRCCDLLAWKACNDNNVPEEDVVDSNERCLHNDIATLRIDHFMRVITTMKAKRAKPEIIGKIIIKYAENCLPLIDEDLEGTRGYGLGKSELQFSVNREKMAGSSQEIKETIESLVSVLPPQSKAVSCHFLLRLLKTAMVYSASPALISDLEKRVGMVLEDANVCDLLIPNFKNEHQQQGPRIFEYFLMHEQQQQQQGPGKPSISKLLDNYLAEIAKDPCLSFTKFQVLAEMLPENAWKCHDGLYRAIDMFLKTHPSLSEHDKRRLCKTMNCEKLSLDACLHAAQNDRLPLRTIVQINTQVLFSEQAKMRMMMQDKQPETKEESSKNKRISRDIEIKTLKEELENVKKKLAEVQSDYNELQQEYEKLSSKQKSTQNWGSRWQKMKKSFQIKHEDNETRDKTRRLSSTGPRTSLRRRMSMS</sequence>
<name>A0A0K0KFQ7_CARHR</name>
<dbReference type="AlphaFoldDB" id="A0A0K0KFQ7"/>
<feature type="domain" description="NPH3" evidence="6">
    <location>
        <begin position="213"/>
        <end position="488"/>
    </location>
</feature>
<dbReference type="InterPro" id="IPR000210">
    <property type="entry name" value="BTB/POZ_dom"/>
</dbReference>
<evidence type="ECO:0000256" key="1">
    <source>
        <dbReference type="ARBA" id="ARBA00004906"/>
    </source>
</evidence>
<accession>A0A0K0KFQ7</accession>
<proteinExistence type="inferred from homology"/>
<evidence type="ECO:0000256" key="2">
    <source>
        <dbReference type="ARBA" id="ARBA00022786"/>
    </source>
</evidence>
<dbReference type="PANTHER" id="PTHR32370">
    <property type="entry name" value="OS12G0117600 PROTEIN"/>
    <property type="match status" value="1"/>
</dbReference>
<dbReference type="SUPFAM" id="SSF54695">
    <property type="entry name" value="POZ domain"/>
    <property type="match status" value="1"/>
</dbReference>
<feature type="region of interest" description="Disordered" evidence="4">
    <location>
        <begin position="550"/>
        <end position="604"/>
    </location>
</feature>
<reference evidence="7" key="1">
    <citation type="journal article" date="2015" name="Proc. Natl. Acad. Sci. U.S.A.">
        <title>Heterochrony underpins natural variation in Cardamine hirsuta leaf form.</title>
        <authorList>
            <person name="Cartolano M."/>
            <person name="Pieper B."/>
            <person name="Lempe J."/>
            <person name="Tattersall A."/>
            <person name="Huijser P."/>
            <person name="Tresch A."/>
            <person name="Darrah P.R."/>
            <person name="Hay A."/>
            <person name="Tsiantis M."/>
        </authorList>
    </citation>
    <scope>NUCLEOTIDE SEQUENCE</scope>
</reference>
<dbReference type="PROSITE" id="PS51649">
    <property type="entry name" value="NPH3"/>
    <property type="match status" value="1"/>
</dbReference>
<evidence type="ECO:0000259" key="5">
    <source>
        <dbReference type="PROSITE" id="PS50097"/>
    </source>
</evidence>
<dbReference type="Pfam" id="PF00651">
    <property type="entry name" value="BTB"/>
    <property type="match status" value="1"/>
</dbReference>
<feature type="region of interest" description="Disordered" evidence="4">
    <location>
        <begin position="1"/>
        <end position="20"/>
    </location>
</feature>
<dbReference type="InterPro" id="IPR011333">
    <property type="entry name" value="SKP1/BTB/POZ_sf"/>
</dbReference>
<evidence type="ECO:0000313" key="7">
    <source>
        <dbReference type="EMBL" id="AII30306.1"/>
    </source>
</evidence>
<feature type="compositionally biased region" description="Basic and acidic residues" evidence="4">
    <location>
        <begin position="574"/>
        <end position="583"/>
    </location>
</feature>
<dbReference type="Pfam" id="PF03000">
    <property type="entry name" value="NPH3"/>
    <property type="match status" value="1"/>
</dbReference>
<dbReference type="Gene3D" id="3.30.710.10">
    <property type="entry name" value="Potassium Channel Kv1.1, Chain A"/>
    <property type="match status" value="1"/>
</dbReference>
<evidence type="ECO:0000256" key="4">
    <source>
        <dbReference type="SAM" id="MobiDB-lite"/>
    </source>
</evidence>
<dbReference type="UniPathway" id="UPA00143"/>
<organism evidence="7">
    <name type="scientific">Cardamine hirsuta</name>
    <name type="common">Hairy bitter-cress</name>
    <dbReference type="NCBI Taxonomy" id="50463"/>
    <lineage>
        <taxon>Eukaryota</taxon>
        <taxon>Viridiplantae</taxon>
        <taxon>Streptophyta</taxon>
        <taxon>Embryophyta</taxon>
        <taxon>Tracheophyta</taxon>
        <taxon>Spermatophyta</taxon>
        <taxon>Magnoliopsida</taxon>
        <taxon>eudicotyledons</taxon>
        <taxon>Gunneridae</taxon>
        <taxon>Pentapetalae</taxon>
        <taxon>rosids</taxon>
        <taxon>malvids</taxon>
        <taxon>Brassicales</taxon>
        <taxon>Brassicaceae</taxon>
        <taxon>Cardamineae</taxon>
        <taxon>Cardamine</taxon>
    </lineage>
</organism>
<feature type="compositionally biased region" description="Polar residues" evidence="4">
    <location>
        <begin position="554"/>
        <end position="563"/>
    </location>
</feature>
<dbReference type="InterPro" id="IPR027356">
    <property type="entry name" value="NPH3_dom"/>
</dbReference>